<comment type="caution">
    <text evidence="9">The sequence shown here is derived from an EMBL/GenBank/DDBJ whole genome shotgun (WGS) entry which is preliminary data.</text>
</comment>
<evidence type="ECO:0000256" key="2">
    <source>
        <dbReference type="ARBA" id="ARBA00022448"/>
    </source>
</evidence>
<dbReference type="SUPFAM" id="SSF103473">
    <property type="entry name" value="MFS general substrate transporter"/>
    <property type="match status" value="1"/>
</dbReference>
<dbReference type="EMBL" id="DXHV01000015">
    <property type="protein sequence ID" value="HIV99822.1"/>
    <property type="molecule type" value="Genomic_DNA"/>
</dbReference>
<feature type="transmembrane region" description="Helical" evidence="7">
    <location>
        <begin position="432"/>
        <end position="454"/>
    </location>
</feature>
<dbReference type="InterPro" id="IPR020846">
    <property type="entry name" value="MFS_dom"/>
</dbReference>
<feature type="transmembrane region" description="Helical" evidence="7">
    <location>
        <begin position="144"/>
        <end position="167"/>
    </location>
</feature>
<evidence type="ECO:0000256" key="1">
    <source>
        <dbReference type="ARBA" id="ARBA00004651"/>
    </source>
</evidence>
<feature type="transmembrane region" description="Helical" evidence="7">
    <location>
        <begin position="309"/>
        <end position="326"/>
    </location>
</feature>
<feature type="transmembrane region" description="Helical" evidence="7">
    <location>
        <begin position="338"/>
        <end position="357"/>
    </location>
</feature>
<dbReference type="AlphaFoldDB" id="A0A9D1TNP4"/>
<feature type="transmembrane region" description="Helical" evidence="7">
    <location>
        <begin position="363"/>
        <end position="382"/>
    </location>
</feature>
<dbReference type="GO" id="GO:0022857">
    <property type="term" value="F:transmembrane transporter activity"/>
    <property type="evidence" value="ECO:0007669"/>
    <property type="project" value="InterPro"/>
</dbReference>
<feature type="transmembrane region" description="Helical" evidence="7">
    <location>
        <begin position="234"/>
        <end position="252"/>
    </location>
</feature>
<name>A0A9D1TNP4_9BACT</name>
<keyword evidence="3" id="KW-1003">Cell membrane</keyword>
<reference evidence="9" key="2">
    <citation type="submission" date="2021-04" db="EMBL/GenBank/DDBJ databases">
        <authorList>
            <person name="Gilroy R."/>
        </authorList>
    </citation>
    <scope>NUCLEOTIDE SEQUENCE</scope>
    <source>
        <strain evidence="9">ChiHecec2B26-446</strain>
    </source>
</reference>
<dbReference type="Proteomes" id="UP000886752">
    <property type="component" value="Unassembled WGS sequence"/>
</dbReference>
<feature type="transmembrane region" description="Helical" evidence="7">
    <location>
        <begin position="173"/>
        <end position="193"/>
    </location>
</feature>
<feature type="transmembrane region" description="Helical" evidence="7">
    <location>
        <begin position="273"/>
        <end position="297"/>
    </location>
</feature>
<dbReference type="PANTHER" id="PTHR42718:SF46">
    <property type="entry name" value="BLR6921 PROTEIN"/>
    <property type="match status" value="1"/>
</dbReference>
<sequence length="461" mass="49560">MSAKNLSEDQSWTMRRLTAVTAVFLGVALVIIDSTIVNLALPVLAQSLSVSDATSTWLVIAYQMVLVTLLFPSIVLASVLGRRQLFLLGIALFTLASLGCCLAGSFGVLVCFRILQAAGGSAILSVNISLVEQLFPKRQLSRGLGLNTATISLSIILGPLIAGFILVHSSWHWLFAFNIPLGLFTLCAGHLFFPRERIHSTTSLTYSLETLVLAILFFAACFSLLGIFSYGFPAWTALPALPILALSTVFLVRSQRRAPIKLFPDALYARTGFRASMFCLLFCFMAQSGTVLAMPFFFMEFLGFDIADISFLLICWPLLHILASVSSGELTARVSPNVLCLAGMVLCALGILSIFLLESPASLAQTAVRVAVCGLGFGLFQAPNDTVTLLWAPSALRTQTSAILAFMRTLGQTLGAMITAGALLWFPDALELSFVLAVFSAVLGIAAILTRSLLRVPEEQA</sequence>
<dbReference type="InterPro" id="IPR011701">
    <property type="entry name" value="MFS"/>
</dbReference>
<comment type="subcellular location">
    <subcellularLocation>
        <location evidence="1">Cell membrane</location>
        <topology evidence="1">Multi-pass membrane protein</topology>
    </subcellularLocation>
</comment>
<feature type="transmembrane region" description="Helical" evidence="7">
    <location>
        <begin position="85"/>
        <end position="108"/>
    </location>
</feature>
<dbReference type="GO" id="GO:0005886">
    <property type="term" value="C:plasma membrane"/>
    <property type="evidence" value="ECO:0007669"/>
    <property type="project" value="UniProtKB-SubCell"/>
</dbReference>
<feature type="transmembrane region" description="Helical" evidence="7">
    <location>
        <begin position="403"/>
        <end position="426"/>
    </location>
</feature>
<feature type="transmembrane region" description="Helical" evidence="7">
    <location>
        <begin position="57"/>
        <end position="78"/>
    </location>
</feature>
<proteinExistence type="predicted"/>
<keyword evidence="6 7" id="KW-0472">Membrane</keyword>
<dbReference type="CDD" id="cd17321">
    <property type="entry name" value="MFS_MMR_MDR_like"/>
    <property type="match status" value="1"/>
</dbReference>
<dbReference type="InterPro" id="IPR036259">
    <property type="entry name" value="MFS_trans_sf"/>
</dbReference>
<feature type="domain" description="Major facilitator superfamily (MFS) profile" evidence="8">
    <location>
        <begin position="19"/>
        <end position="458"/>
    </location>
</feature>
<accession>A0A9D1TNP4</accession>
<reference evidence="9" key="1">
    <citation type="journal article" date="2021" name="PeerJ">
        <title>Extensive microbial diversity within the chicken gut microbiome revealed by metagenomics and culture.</title>
        <authorList>
            <person name="Gilroy R."/>
            <person name="Ravi A."/>
            <person name="Getino M."/>
            <person name="Pursley I."/>
            <person name="Horton D.L."/>
            <person name="Alikhan N.F."/>
            <person name="Baker D."/>
            <person name="Gharbi K."/>
            <person name="Hall N."/>
            <person name="Watson M."/>
            <person name="Adriaenssens E.M."/>
            <person name="Foster-Nyarko E."/>
            <person name="Jarju S."/>
            <person name="Secka A."/>
            <person name="Antonio M."/>
            <person name="Oren A."/>
            <person name="Chaudhuri R.R."/>
            <person name="La Ragione R."/>
            <person name="Hildebrand F."/>
            <person name="Pallen M.J."/>
        </authorList>
    </citation>
    <scope>NUCLEOTIDE SEQUENCE</scope>
    <source>
        <strain evidence="9">ChiHecec2B26-446</strain>
    </source>
</reference>
<gene>
    <name evidence="9" type="ORF">H9894_01325</name>
</gene>
<evidence type="ECO:0000256" key="4">
    <source>
        <dbReference type="ARBA" id="ARBA00022692"/>
    </source>
</evidence>
<protein>
    <submittedName>
        <fullName evidence="9">MFS transporter</fullName>
    </submittedName>
</protein>
<evidence type="ECO:0000259" key="8">
    <source>
        <dbReference type="PROSITE" id="PS50850"/>
    </source>
</evidence>
<evidence type="ECO:0000256" key="7">
    <source>
        <dbReference type="SAM" id="Phobius"/>
    </source>
</evidence>
<evidence type="ECO:0000256" key="3">
    <source>
        <dbReference type="ARBA" id="ARBA00022475"/>
    </source>
</evidence>
<organism evidence="9 10">
    <name type="scientific">Candidatus Desulfovibrio intestinipullorum</name>
    <dbReference type="NCBI Taxonomy" id="2838536"/>
    <lineage>
        <taxon>Bacteria</taxon>
        <taxon>Pseudomonadati</taxon>
        <taxon>Thermodesulfobacteriota</taxon>
        <taxon>Desulfovibrionia</taxon>
        <taxon>Desulfovibrionales</taxon>
        <taxon>Desulfovibrionaceae</taxon>
        <taxon>Desulfovibrio</taxon>
    </lineage>
</organism>
<dbReference type="Gene3D" id="1.20.1720.10">
    <property type="entry name" value="Multidrug resistance protein D"/>
    <property type="match status" value="1"/>
</dbReference>
<evidence type="ECO:0000313" key="9">
    <source>
        <dbReference type="EMBL" id="HIV99822.1"/>
    </source>
</evidence>
<feature type="transmembrane region" description="Helical" evidence="7">
    <location>
        <begin position="20"/>
        <end position="45"/>
    </location>
</feature>
<evidence type="ECO:0000256" key="5">
    <source>
        <dbReference type="ARBA" id="ARBA00022989"/>
    </source>
</evidence>
<feature type="transmembrane region" description="Helical" evidence="7">
    <location>
        <begin position="205"/>
        <end position="228"/>
    </location>
</feature>
<dbReference type="PROSITE" id="PS50850">
    <property type="entry name" value="MFS"/>
    <property type="match status" value="1"/>
</dbReference>
<evidence type="ECO:0000256" key="6">
    <source>
        <dbReference type="ARBA" id="ARBA00023136"/>
    </source>
</evidence>
<keyword evidence="2" id="KW-0813">Transport</keyword>
<evidence type="ECO:0000313" key="10">
    <source>
        <dbReference type="Proteomes" id="UP000886752"/>
    </source>
</evidence>
<feature type="transmembrane region" description="Helical" evidence="7">
    <location>
        <begin position="114"/>
        <end position="132"/>
    </location>
</feature>
<dbReference type="Gene3D" id="1.20.1250.20">
    <property type="entry name" value="MFS general substrate transporter like domains"/>
    <property type="match status" value="1"/>
</dbReference>
<dbReference type="Pfam" id="PF07690">
    <property type="entry name" value="MFS_1"/>
    <property type="match status" value="2"/>
</dbReference>
<dbReference type="PANTHER" id="PTHR42718">
    <property type="entry name" value="MAJOR FACILITATOR SUPERFAMILY MULTIDRUG TRANSPORTER MFSC"/>
    <property type="match status" value="1"/>
</dbReference>
<keyword evidence="4 7" id="KW-0812">Transmembrane</keyword>
<keyword evidence="5 7" id="KW-1133">Transmembrane helix</keyword>